<evidence type="ECO:0000256" key="5">
    <source>
        <dbReference type="ARBA" id="ARBA00022833"/>
    </source>
</evidence>
<sequence length="342" mass="38552">MDIKEFIRRMPKVELHVHLEGSIHPQTLLKLAERNNVTLPVQTLDGLKDWYQFTGFDHFVEVYLSICNCIRNADDMELITSEFIKDRADQNIKYSEVIFTPYTHLTHISMDDQLAAINRARRMGEEKYGVKINMAPDISREMRPVENSFLVADWAARNHNNGIVSLGLGGPEVGNPPEVFTSTFNRIVASGLPATPHAGETEGPLSIWGAIKSLRAVRIGHGVRCLEDPSLVVYLREHKIPLEVCPSSNVCLKVVPNMAAHPLPRLLEEGLIITLNSDDPAMFNTTLTDEYLHVNETFGLDEKQIRKLLLNAVDVCLLPENEKSRLRETIQNGLDQLQKELS</sequence>
<keyword evidence="3" id="KW-0479">Metal-binding</keyword>
<organism evidence="7 8">
    <name type="scientific">Leptolinea tardivitalis</name>
    <dbReference type="NCBI Taxonomy" id="229920"/>
    <lineage>
        <taxon>Bacteria</taxon>
        <taxon>Bacillati</taxon>
        <taxon>Chloroflexota</taxon>
        <taxon>Anaerolineae</taxon>
        <taxon>Anaerolineales</taxon>
        <taxon>Anaerolineaceae</taxon>
        <taxon>Leptolinea</taxon>
    </lineage>
</organism>
<comment type="caution">
    <text evidence="7">The sequence shown here is derived from an EMBL/GenBank/DDBJ whole genome shotgun (WGS) entry which is preliminary data.</text>
</comment>
<keyword evidence="5" id="KW-0862">Zinc</keyword>
<comment type="cofactor">
    <cofactor evidence="1">
        <name>Zn(2+)</name>
        <dbReference type="ChEBI" id="CHEBI:29105"/>
    </cofactor>
</comment>
<dbReference type="Proteomes" id="UP000050430">
    <property type="component" value="Unassembled WGS sequence"/>
</dbReference>
<evidence type="ECO:0000256" key="4">
    <source>
        <dbReference type="ARBA" id="ARBA00022801"/>
    </source>
</evidence>
<dbReference type="PATRIC" id="fig|229920.5.peg.2048"/>
<gene>
    <name evidence="7" type="ORF">ADM99_10665</name>
</gene>
<dbReference type="GO" id="GO:0046872">
    <property type="term" value="F:metal ion binding"/>
    <property type="evidence" value="ECO:0007669"/>
    <property type="project" value="UniProtKB-KW"/>
</dbReference>
<keyword evidence="4" id="KW-0378">Hydrolase</keyword>
<reference evidence="7 8" key="1">
    <citation type="submission" date="2015-07" db="EMBL/GenBank/DDBJ databases">
        <title>Genome sequence of Leptolinea tardivitalis DSM 16556.</title>
        <authorList>
            <person name="Hemp J."/>
            <person name="Ward L.M."/>
            <person name="Pace L.A."/>
            <person name="Fischer W.W."/>
        </authorList>
    </citation>
    <scope>NUCLEOTIDE SEQUENCE [LARGE SCALE GENOMIC DNA]</scope>
    <source>
        <strain evidence="7 8">YMTK-2</strain>
    </source>
</reference>
<dbReference type="NCBIfam" id="TIGR01430">
    <property type="entry name" value="aden_deam"/>
    <property type="match status" value="1"/>
</dbReference>
<dbReference type="STRING" id="229920.ADM99_10665"/>
<dbReference type="InterPro" id="IPR032466">
    <property type="entry name" value="Metal_Hydrolase"/>
</dbReference>
<proteinExistence type="inferred from homology"/>
<dbReference type="GO" id="GO:0019239">
    <property type="term" value="F:deaminase activity"/>
    <property type="evidence" value="ECO:0007669"/>
    <property type="project" value="InterPro"/>
</dbReference>
<dbReference type="SUPFAM" id="SSF51556">
    <property type="entry name" value="Metallo-dependent hydrolases"/>
    <property type="match status" value="1"/>
</dbReference>
<name>A0A0P6XK78_9CHLR</name>
<dbReference type="Pfam" id="PF00962">
    <property type="entry name" value="A_deaminase"/>
    <property type="match status" value="1"/>
</dbReference>
<evidence type="ECO:0000313" key="8">
    <source>
        <dbReference type="Proteomes" id="UP000050430"/>
    </source>
</evidence>
<dbReference type="PANTHER" id="PTHR43114:SF6">
    <property type="entry name" value="ADENINE DEAMINASE"/>
    <property type="match status" value="1"/>
</dbReference>
<dbReference type="OrthoDB" id="9779574at2"/>
<dbReference type="EMBL" id="LGCK01000010">
    <property type="protein sequence ID" value="KPL71864.1"/>
    <property type="molecule type" value="Genomic_DNA"/>
</dbReference>
<evidence type="ECO:0000259" key="6">
    <source>
        <dbReference type="Pfam" id="PF00962"/>
    </source>
</evidence>
<evidence type="ECO:0000256" key="1">
    <source>
        <dbReference type="ARBA" id="ARBA00001947"/>
    </source>
</evidence>
<dbReference type="RefSeq" id="WP_062420531.1">
    <property type="nucleotide sequence ID" value="NZ_BBYA01000002.1"/>
</dbReference>
<comment type="similarity">
    <text evidence="2">Belongs to the metallo-dependent hydrolases superfamily. Adenosine and AMP deaminases family.</text>
</comment>
<dbReference type="GO" id="GO:0016814">
    <property type="term" value="F:hydrolase activity, acting on carbon-nitrogen (but not peptide) bonds, in cyclic amidines"/>
    <property type="evidence" value="ECO:0007669"/>
    <property type="project" value="UniProtKB-ARBA"/>
</dbReference>
<accession>A0A0P6XK78</accession>
<dbReference type="InterPro" id="IPR006330">
    <property type="entry name" value="Ado/ade_deaminase"/>
</dbReference>
<dbReference type="PANTHER" id="PTHR43114">
    <property type="entry name" value="ADENINE DEAMINASE"/>
    <property type="match status" value="1"/>
</dbReference>
<evidence type="ECO:0000313" key="7">
    <source>
        <dbReference type="EMBL" id="KPL71864.1"/>
    </source>
</evidence>
<dbReference type="Gene3D" id="3.20.20.140">
    <property type="entry name" value="Metal-dependent hydrolases"/>
    <property type="match status" value="1"/>
</dbReference>
<evidence type="ECO:0000256" key="3">
    <source>
        <dbReference type="ARBA" id="ARBA00022723"/>
    </source>
</evidence>
<dbReference type="InterPro" id="IPR001365">
    <property type="entry name" value="A_deaminase_dom"/>
</dbReference>
<keyword evidence="8" id="KW-1185">Reference proteome</keyword>
<feature type="domain" description="Adenosine deaminase" evidence="6">
    <location>
        <begin position="11"/>
        <end position="331"/>
    </location>
</feature>
<evidence type="ECO:0000256" key="2">
    <source>
        <dbReference type="ARBA" id="ARBA00006676"/>
    </source>
</evidence>
<protein>
    <recommendedName>
        <fullName evidence="6">Adenosine deaminase domain-containing protein</fullName>
    </recommendedName>
</protein>
<dbReference type="AlphaFoldDB" id="A0A0P6XK78"/>